<protein>
    <recommendedName>
        <fullName evidence="4">1,4-alpha-glucan branching enzyme</fullName>
    </recommendedName>
</protein>
<sequence length="119" mass="13569">MAKTTTDHDEIRRWAESHGGKPAVVRSTHDEGHHNEGDGHARAGGRSRKTGVGLLRLMFPKARRSDHGELEEIDWTEFFQQFEESKLALLYEEGSNFNKLIGRDTAEKREHGDHKAARH</sequence>
<dbReference type="RefSeq" id="WP_200192140.1">
    <property type="nucleotide sequence ID" value="NZ_JAENHM010000027.1"/>
</dbReference>
<accession>A0ABS1F277</accession>
<dbReference type="Proteomes" id="UP000652760">
    <property type="component" value="Unassembled WGS sequence"/>
</dbReference>
<proteinExistence type="predicted"/>
<name>A0ABS1F277_9PROT</name>
<evidence type="ECO:0008006" key="4">
    <source>
        <dbReference type="Google" id="ProtNLM"/>
    </source>
</evidence>
<dbReference type="EMBL" id="JAENHM010000027">
    <property type="protein sequence ID" value="MBK1837493.1"/>
    <property type="molecule type" value="Genomic_DNA"/>
</dbReference>
<evidence type="ECO:0000256" key="1">
    <source>
        <dbReference type="SAM" id="MobiDB-lite"/>
    </source>
</evidence>
<keyword evidence="3" id="KW-1185">Reference proteome</keyword>
<reference evidence="3" key="1">
    <citation type="submission" date="2021-01" db="EMBL/GenBank/DDBJ databases">
        <title>Genome public.</title>
        <authorList>
            <person name="Liu C."/>
            <person name="Sun Q."/>
        </authorList>
    </citation>
    <scope>NUCLEOTIDE SEQUENCE [LARGE SCALE GENOMIC DNA]</scope>
    <source>
        <strain evidence="3">YIM B02556</strain>
    </source>
</reference>
<gene>
    <name evidence="2" type="ORF">JHL17_08715</name>
</gene>
<comment type="caution">
    <text evidence="2">The sequence shown here is derived from an EMBL/GenBank/DDBJ whole genome shotgun (WGS) entry which is preliminary data.</text>
</comment>
<evidence type="ECO:0000313" key="2">
    <source>
        <dbReference type="EMBL" id="MBK1837493.1"/>
    </source>
</evidence>
<evidence type="ECO:0000313" key="3">
    <source>
        <dbReference type="Proteomes" id="UP000652760"/>
    </source>
</evidence>
<feature type="compositionally biased region" description="Basic and acidic residues" evidence="1">
    <location>
        <begin position="1"/>
        <end position="19"/>
    </location>
</feature>
<feature type="compositionally biased region" description="Basic and acidic residues" evidence="1">
    <location>
        <begin position="27"/>
        <end position="41"/>
    </location>
</feature>
<organism evidence="2 3">
    <name type="scientific">Azospirillum endophyticum</name>
    <dbReference type="NCBI Taxonomy" id="2800326"/>
    <lineage>
        <taxon>Bacteria</taxon>
        <taxon>Pseudomonadati</taxon>
        <taxon>Pseudomonadota</taxon>
        <taxon>Alphaproteobacteria</taxon>
        <taxon>Rhodospirillales</taxon>
        <taxon>Azospirillaceae</taxon>
        <taxon>Azospirillum</taxon>
    </lineage>
</organism>
<feature type="region of interest" description="Disordered" evidence="1">
    <location>
        <begin position="1"/>
        <end position="52"/>
    </location>
</feature>